<gene>
    <name evidence="2" type="ORF">EA58_10340</name>
</gene>
<organism evidence="2 3">
    <name type="scientific">Photobacterium galatheae</name>
    <dbReference type="NCBI Taxonomy" id="1654360"/>
    <lineage>
        <taxon>Bacteria</taxon>
        <taxon>Pseudomonadati</taxon>
        <taxon>Pseudomonadota</taxon>
        <taxon>Gammaproteobacteria</taxon>
        <taxon>Vibrionales</taxon>
        <taxon>Vibrionaceae</taxon>
        <taxon>Photobacterium</taxon>
    </lineage>
</organism>
<evidence type="ECO:0000256" key="1">
    <source>
        <dbReference type="ARBA" id="ARBA00005191"/>
    </source>
</evidence>
<dbReference type="GO" id="GO:0005975">
    <property type="term" value="P:carbohydrate metabolic process"/>
    <property type="evidence" value="ECO:0007669"/>
    <property type="project" value="InterPro"/>
</dbReference>
<dbReference type="Proteomes" id="UP000027192">
    <property type="component" value="Unassembled WGS sequence"/>
</dbReference>
<dbReference type="Gene3D" id="1.10.400.20">
    <property type="entry name" value="putative tagatose 6-phosphate kinase domain like"/>
    <property type="match status" value="1"/>
</dbReference>
<dbReference type="AlphaFoldDB" id="A0A066RVI8"/>
<dbReference type="PANTHER" id="PTHR32502">
    <property type="entry name" value="N-ACETYLGALACTOSAMINE PERMEASE II COMPONENT-RELATED"/>
    <property type="match status" value="1"/>
</dbReference>
<dbReference type="InterPro" id="IPR013785">
    <property type="entry name" value="Aldolase_TIM"/>
</dbReference>
<accession>A0A066RVI8</accession>
<dbReference type="SUPFAM" id="SSF51569">
    <property type="entry name" value="Aldolase"/>
    <property type="match status" value="1"/>
</dbReference>
<sequence>MDILLDLIKKHKRGDAVGIYSVCSAHPFVIEAAIRQALKGNSVLLIEATSNQVDQFGGYTGMTPEDFKQFVCSIAQTLNFPPEKLILGGDHLGPNRWQKEDADSAMRKAEAQIAAYVAAGFKKIHLDCSMSCAGDSVPLTDETVAARAARLAIIAEQTCIETFGHSDLVYVIGTEVPVPGGAHEALDELAVTTPEAARQTIHAHWDAFAKVGLSHIQSRVIGLVVQPGVEFDHVGVIDYQPEKAAPLSQMVEQYDHLIFEAHSTDYQTEQAYQQLVRDHFAILKVGPALTFALREALFSLACIEEELVAARHCSGLRQVLEQAMHAQPEYWQGYYQGDAAIQRLARSYSYSDRIRYYWPDEKVGEGLDKLLSNLNEMPLPLPLLSQYFPVQYQRIREGRLANQARELILDKIMQVTEVYATACLPQQNAA</sequence>
<evidence type="ECO:0000313" key="3">
    <source>
        <dbReference type="Proteomes" id="UP000027192"/>
    </source>
</evidence>
<dbReference type="GO" id="GO:0009401">
    <property type="term" value="P:phosphoenolpyruvate-dependent sugar phosphotransferase system"/>
    <property type="evidence" value="ECO:0007669"/>
    <property type="project" value="TreeGrafter"/>
</dbReference>
<dbReference type="PIRSF" id="PIRSF009264">
    <property type="entry name" value="TagBP_ald_AgaZ"/>
    <property type="match status" value="1"/>
</dbReference>
<dbReference type="NCBIfam" id="NF012002">
    <property type="entry name" value="PRK15458.1"/>
    <property type="match status" value="1"/>
</dbReference>
<dbReference type="STRING" id="1654360.EA58_10340"/>
<dbReference type="Gene3D" id="3.20.20.70">
    <property type="entry name" value="Aldolase class I"/>
    <property type="match status" value="1"/>
</dbReference>
<comment type="pathway">
    <text evidence="1">Carbohydrate metabolism; D-tagatose 6-phosphate degradation; D-glyceraldehyde 3-phosphate and glycerone phosphate from D-tagatose 6-phosphate: step 2/2.</text>
</comment>
<protein>
    <submittedName>
        <fullName evidence="2">Tagatose-bisphosphate aldolase</fullName>
    </submittedName>
</protein>
<dbReference type="GO" id="GO:0005886">
    <property type="term" value="C:plasma membrane"/>
    <property type="evidence" value="ECO:0007669"/>
    <property type="project" value="TreeGrafter"/>
</dbReference>
<dbReference type="OrthoDB" id="1672942at2"/>
<dbReference type="InterPro" id="IPR050303">
    <property type="entry name" value="GatZ_KbaZ_carbometab"/>
</dbReference>
<evidence type="ECO:0000313" key="2">
    <source>
        <dbReference type="EMBL" id="KDM91672.1"/>
    </source>
</evidence>
<dbReference type="Pfam" id="PF08013">
    <property type="entry name" value="GatZ_KbaZ-like"/>
    <property type="match status" value="1"/>
</dbReference>
<dbReference type="UniPathway" id="UPA00704">
    <property type="reaction ID" value="UER00716"/>
</dbReference>
<dbReference type="RefSeq" id="WP_036751935.1">
    <property type="nucleotide sequence ID" value="NZ_JAGSGC010000025.1"/>
</dbReference>
<name>A0A066RVI8_9GAMM</name>
<dbReference type="PANTHER" id="PTHR32502:SF2">
    <property type="entry name" value="D-TAGATOSE-1,6-BISPHOSPHATE ALDOLASE SUBUNIT KBAZ"/>
    <property type="match status" value="1"/>
</dbReference>
<keyword evidence="3" id="KW-1185">Reference proteome</keyword>
<dbReference type="InterPro" id="IPR012062">
    <property type="entry name" value="GatZ/KbaZ-like"/>
</dbReference>
<reference evidence="2 3" key="1">
    <citation type="submission" date="2014-04" db="EMBL/GenBank/DDBJ databases">
        <title>Draft genome sequence of Photobacterium halotolerans S2753: a solonamide, ngercheumicin and holomycin producer.</title>
        <authorList>
            <person name="Machado H.R."/>
            <person name="Gram L."/>
        </authorList>
    </citation>
    <scope>NUCLEOTIDE SEQUENCE [LARGE SCALE GENOMIC DNA]</scope>
    <source>
        <strain evidence="2 3">S2753</strain>
    </source>
</reference>
<proteinExistence type="predicted"/>
<dbReference type="GO" id="GO:2001059">
    <property type="term" value="P:D-tagatose 6-phosphate catabolic process"/>
    <property type="evidence" value="ECO:0007669"/>
    <property type="project" value="UniProtKB-UniPathway"/>
</dbReference>
<dbReference type="NCBIfam" id="TIGR02810">
    <property type="entry name" value="agaZ_gatZ"/>
    <property type="match status" value="1"/>
</dbReference>
<comment type="caution">
    <text evidence="2">The sequence shown here is derived from an EMBL/GenBank/DDBJ whole genome shotgun (WGS) entry which is preliminary data.</text>
</comment>
<dbReference type="EMBL" id="JMIB01000020">
    <property type="protein sequence ID" value="KDM91672.1"/>
    <property type="molecule type" value="Genomic_DNA"/>
</dbReference>